<dbReference type="RefSeq" id="WP_151935413.1">
    <property type="nucleotide sequence ID" value="NZ_JBBNLI010000005.1"/>
</dbReference>
<evidence type="ECO:0000313" key="2">
    <source>
        <dbReference type="Proteomes" id="UP000434604"/>
    </source>
</evidence>
<gene>
    <name evidence="1" type="ORF">GA398_21195</name>
</gene>
<evidence type="ECO:0000313" key="1">
    <source>
        <dbReference type="EMBL" id="KAB6142825.1"/>
    </source>
</evidence>
<comment type="caution">
    <text evidence="1">The sequence shown here is derived from an EMBL/GenBank/DDBJ whole genome shotgun (WGS) entry which is preliminary data.</text>
</comment>
<protein>
    <submittedName>
        <fullName evidence="1">Uncharacterized protein</fullName>
    </submittedName>
</protein>
<dbReference type="EMBL" id="WDED01000042">
    <property type="protein sequence ID" value="KAB6142825.1"/>
    <property type="molecule type" value="Genomic_DNA"/>
</dbReference>
<reference evidence="1 2" key="1">
    <citation type="journal article" date="2019" name="Nat. Med.">
        <title>A library of human gut bacterial isolates paired with longitudinal multiomics data enables mechanistic microbiome research.</title>
        <authorList>
            <person name="Poyet M."/>
            <person name="Groussin M."/>
            <person name="Gibbons S.M."/>
            <person name="Avila-Pacheco J."/>
            <person name="Jiang X."/>
            <person name="Kearney S.M."/>
            <person name="Perrotta A.R."/>
            <person name="Berdy B."/>
            <person name="Zhao S."/>
            <person name="Lieberman T.D."/>
            <person name="Swanson P.K."/>
            <person name="Smith M."/>
            <person name="Roesemann S."/>
            <person name="Alexander J.E."/>
            <person name="Rich S.A."/>
            <person name="Livny J."/>
            <person name="Vlamakis H."/>
            <person name="Clish C."/>
            <person name="Bullock K."/>
            <person name="Deik A."/>
            <person name="Scott J."/>
            <person name="Pierce K.A."/>
            <person name="Xavier R.J."/>
            <person name="Alm E.J."/>
        </authorList>
    </citation>
    <scope>NUCLEOTIDE SEQUENCE [LARGE SCALE GENOMIC DNA]</scope>
    <source>
        <strain evidence="1 2">BIOML-A58</strain>
    </source>
</reference>
<dbReference type="Proteomes" id="UP000434604">
    <property type="component" value="Unassembled WGS sequence"/>
</dbReference>
<proteinExistence type="predicted"/>
<accession>A0A7J5PPW7</accession>
<sequence>MKIKDGYWVATAEEIAEHGCIIVEDNGLILGNTHSEGGIYFFIPEDEDGKMLIRAGEIEGGEYITSRYTDYLHMEKVKEFNSYTVDSGYIVREDYVNIKGLPIYDLRNTDKVLVFNRRISIINHCATKKFINELVELDKSSKEEYNNRTK</sequence>
<dbReference type="AlphaFoldDB" id="A0A7J5PPW7"/>
<organism evidence="1 2">
    <name type="scientific">Bacteroides xylanisolvens</name>
    <dbReference type="NCBI Taxonomy" id="371601"/>
    <lineage>
        <taxon>Bacteria</taxon>
        <taxon>Pseudomonadati</taxon>
        <taxon>Bacteroidota</taxon>
        <taxon>Bacteroidia</taxon>
        <taxon>Bacteroidales</taxon>
        <taxon>Bacteroidaceae</taxon>
        <taxon>Bacteroides</taxon>
    </lineage>
</organism>
<name>A0A7J5PPW7_9BACE</name>